<protein>
    <recommendedName>
        <fullName evidence="12">Serine/threonine-protein phosphatase</fullName>
        <ecNumber evidence="12">3.1.3.16</ecNumber>
    </recommendedName>
</protein>
<dbReference type="EMBL" id="CAJNON010000113">
    <property type="protein sequence ID" value="CAF0984514.1"/>
    <property type="molecule type" value="Genomic_DNA"/>
</dbReference>
<dbReference type="GO" id="GO:0033192">
    <property type="term" value="F:calmodulin-dependent protein phosphatase activity"/>
    <property type="evidence" value="ECO:0007669"/>
    <property type="project" value="InterPro"/>
</dbReference>
<keyword evidence="5 12" id="KW-0378">Hydrolase</keyword>
<dbReference type="Gene3D" id="3.60.21.10">
    <property type="match status" value="1"/>
</dbReference>
<evidence type="ECO:0000256" key="12">
    <source>
        <dbReference type="RuleBase" id="RU004273"/>
    </source>
</evidence>
<dbReference type="InterPro" id="IPR041751">
    <property type="entry name" value="MPP_PP2B"/>
</dbReference>
<evidence type="ECO:0000256" key="6">
    <source>
        <dbReference type="ARBA" id="ARBA00022833"/>
    </source>
</evidence>
<feature type="region of interest" description="Disordered" evidence="13">
    <location>
        <begin position="1"/>
        <end position="30"/>
    </location>
</feature>
<evidence type="ECO:0000256" key="1">
    <source>
        <dbReference type="ARBA" id="ARBA00001947"/>
    </source>
</evidence>
<dbReference type="InterPro" id="IPR029052">
    <property type="entry name" value="Metallo-depent_PP-like"/>
</dbReference>
<proteinExistence type="inferred from homology"/>
<feature type="domain" description="Serine/threonine specific protein phosphatases" evidence="14">
    <location>
        <begin position="159"/>
        <end position="164"/>
    </location>
</feature>
<feature type="compositionally biased region" description="Gly residues" evidence="13">
    <location>
        <begin position="760"/>
        <end position="771"/>
    </location>
</feature>
<feature type="compositionally biased region" description="Basic and acidic residues" evidence="13">
    <location>
        <begin position="587"/>
        <end position="608"/>
    </location>
</feature>
<comment type="catalytic activity">
    <reaction evidence="10">
        <text>O-phospho-L-seryl-[protein] + H2O = L-seryl-[protein] + phosphate</text>
        <dbReference type="Rhea" id="RHEA:20629"/>
        <dbReference type="Rhea" id="RHEA-COMP:9863"/>
        <dbReference type="Rhea" id="RHEA-COMP:11604"/>
        <dbReference type="ChEBI" id="CHEBI:15377"/>
        <dbReference type="ChEBI" id="CHEBI:29999"/>
        <dbReference type="ChEBI" id="CHEBI:43474"/>
        <dbReference type="ChEBI" id="CHEBI:83421"/>
        <dbReference type="EC" id="3.1.3.16"/>
    </reaction>
</comment>
<dbReference type="SMART" id="SM00156">
    <property type="entry name" value="PP2Ac"/>
    <property type="match status" value="1"/>
</dbReference>
<feature type="compositionally biased region" description="Polar residues" evidence="13">
    <location>
        <begin position="572"/>
        <end position="586"/>
    </location>
</feature>
<comment type="caution">
    <text evidence="15">The sequence shown here is derived from an EMBL/GenBank/DDBJ whole genome shotgun (WGS) entry which is preliminary data.</text>
</comment>
<comment type="cofactor">
    <cofactor evidence="1">
        <name>Zn(2+)</name>
        <dbReference type="ChEBI" id="CHEBI:29105"/>
    </cofactor>
</comment>
<dbReference type="FunFam" id="3.60.21.10:FF:000002">
    <property type="entry name" value="Serine/threonine-protein phosphatase"/>
    <property type="match status" value="1"/>
</dbReference>
<dbReference type="EMBL" id="CAJOAZ010000675">
    <property type="protein sequence ID" value="CAF3695002.1"/>
    <property type="molecule type" value="Genomic_DNA"/>
</dbReference>
<dbReference type="AlphaFoldDB" id="A0A814FQL8"/>
<gene>
    <name evidence="17" type="ORF">OKA104_LOCUS23974</name>
    <name evidence="16" type="ORF">OXD698_LOCUS11874</name>
    <name evidence="15" type="ORF">VCS650_LOCUS13852</name>
</gene>
<evidence type="ECO:0000256" key="10">
    <source>
        <dbReference type="ARBA" id="ARBA00047761"/>
    </source>
</evidence>
<dbReference type="InterPro" id="IPR006186">
    <property type="entry name" value="Ser/Thr-sp_prot-phosphatase"/>
</dbReference>
<comment type="cofactor">
    <cofactor evidence="2">
        <name>Fe(3+)</name>
        <dbReference type="ChEBI" id="CHEBI:29034"/>
    </cofactor>
</comment>
<dbReference type="Pfam" id="PF00149">
    <property type="entry name" value="Metallophos"/>
    <property type="match status" value="1"/>
</dbReference>
<comment type="similarity">
    <text evidence="3">Belongs to the PPP phosphatase family. PP-2B subfamily.</text>
</comment>
<keyword evidence="6" id="KW-0862">Zinc</keyword>
<feature type="compositionally biased region" description="Low complexity" evidence="13">
    <location>
        <begin position="675"/>
        <end position="721"/>
    </location>
</feature>
<evidence type="ECO:0000256" key="8">
    <source>
        <dbReference type="ARBA" id="ARBA00022912"/>
    </source>
</evidence>
<evidence type="ECO:0000313" key="15">
    <source>
        <dbReference type="EMBL" id="CAF0984514.1"/>
    </source>
</evidence>
<dbReference type="Proteomes" id="UP000663891">
    <property type="component" value="Unassembled WGS sequence"/>
</dbReference>
<dbReference type="InterPro" id="IPR004843">
    <property type="entry name" value="Calcineurin-like_PHP"/>
</dbReference>
<evidence type="ECO:0000256" key="4">
    <source>
        <dbReference type="ARBA" id="ARBA00022723"/>
    </source>
</evidence>
<dbReference type="OrthoDB" id="10015558at2759"/>
<feature type="region of interest" description="Disordered" evidence="13">
    <location>
        <begin position="557"/>
        <end position="789"/>
    </location>
</feature>
<feature type="compositionally biased region" description="Low complexity" evidence="13">
    <location>
        <begin position="1"/>
        <end position="11"/>
    </location>
</feature>
<dbReference type="PRINTS" id="PR00114">
    <property type="entry name" value="STPHPHTASE"/>
</dbReference>
<evidence type="ECO:0000313" key="17">
    <source>
        <dbReference type="EMBL" id="CAF3897015.1"/>
    </source>
</evidence>
<dbReference type="CDD" id="cd07416">
    <property type="entry name" value="MPP_PP2B"/>
    <property type="match status" value="1"/>
</dbReference>
<accession>A0A814FQL8</accession>
<dbReference type="Proteomes" id="UP000663844">
    <property type="component" value="Unassembled WGS sequence"/>
</dbReference>
<name>A0A814FQL8_9BILA</name>
<evidence type="ECO:0000256" key="7">
    <source>
        <dbReference type="ARBA" id="ARBA00022860"/>
    </source>
</evidence>
<feature type="compositionally biased region" description="Polar residues" evidence="13">
    <location>
        <begin position="653"/>
        <end position="674"/>
    </location>
</feature>
<evidence type="ECO:0000313" key="16">
    <source>
        <dbReference type="EMBL" id="CAF3695002.1"/>
    </source>
</evidence>
<dbReference type="Proteomes" id="UP000663881">
    <property type="component" value="Unassembled WGS sequence"/>
</dbReference>
<dbReference type="GO" id="GO:0005516">
    <property type="term" value="F:calmodulin binding"/>
    <property type="evidence" value="ECO:0007669"/>
    <property type="project" value="UniProtKB-KW"/>
</dbReference>
<organism evidence="15 18">
    <name type="scientific">Adineta steineri</name>
    <dbReference type="NCBI Taxonomy" id="433720"/>
    <lineage>
        <taxon>Eukaryota</taxon>
        <taxon>Metazoa</taxon>
        <taxon>Spiralia</taxon>
        <taxon>Gnathifera</taxon>
        <taxon>Rotifera</taxon>
        <taxon>Eurotatoria</taxon>
        <taxon>Bdelloidea</taxon>
        <taxon>Adinetida</taxon>
        <taxon>Adinetidae</taxon>
        <taxon>Adineta</taxon>
    </lineage>
</organism>
<evidence type="ECO:0000256" key="5">
    <source>
        <dbReference type="ARBA" id="ARBA00022801"/>
    </source>
</evidence>
<dbReference type="EC" id="3.1.3.16" evidence="12"/>
<dbReference type="InterPro" id="IPR043360">
    <property type="entry name" value="PP2B"/>
</dbReference>
<keyword evidence="8" id="KW-0904">Protein phosphatase</keyword>
<feature type="compositionally biased region" description="Polar residues" evidence="13">
    <location>
        <begin position="746"/>
        <end position="759"/>
    </location>
</feature>
<evidence type="ECO:0000256" key="9">
    <source>
        <dbReference type="ARBA" id="ARBA00023004"/>
    </source>
</evidence>
<evidence type="ECO:0000256" key="11">
    <source>
        <dbReference type="ARBA" id="ARBA00048336"/>
    </source>
</evidence>
<dbReference type="PANTHER" id="PTHR45673">
    <property type="entry name" value="SERINE/THREONINE-PROTEIN PHOSPHATASE 2B CATALYTIC SUBUNIT 1-RELATED"/>
    <property type="match status" value="1"/>
</dbReference>
<evidence type="ECO:0000256" key="2">
    <source>
        <dbReference type="ARBA" id="ARBA00001965"/>
    </source>
</evidence>
<dbReference type="EMBL" id="CAJOAY010001875">
    <property type="protein sequence ID" value="CAF3897015.1"/>
    <property type="molecule type" value="Genomic_DNA"/>
</dbReference>
<dbReference type="GO" id="GO:0046872">
    <property type="term" value="F:metal ion binding"/>
    <property type="evidence" value="ECO:0007669"/>
    <property type="project" value="UniProtKB-KW"/>
</dbReference>
<comment type="catalytic activity">
    <reaction evidence="11 12">
        <text>O-phospho-L-threonyl-[protein] + H2O = L-threonyl-[protein] + phosphate</text>
        <dbReference type="Rhea" id="RHEA:47004"/>
        <dbReference type="Rhea" id="RHEA-COMP:11060"/>
        <dbReference type="Rhea" id="RHEA-COMP:11605"/>
        <dbReference type="ChEBI" id="CHEBI:15377"/>
        <dbReference type="ChEBI" id="CHEBI:30013"/>
        <dbReference type="ChEBI" id="CHEBI:43474"/>
        <dbReference type="ChEBI" id="CHEBI:61977"/>
        <dbReference type="EC" id="3.1.3.16"/>
    </reaction>
</comment>
<evidence type="ECO:0000256" key="3">
    <source>
        <dbReference type="ARBA" id="ARBA00009905"/>
    </source>
</evidence>
<feature type="compositionally biased region" description="Low complexity" evidence="13">
    <location>
        <begin position="558"/>
        <end position="569"/>
    </location>
</feature>
<feature type="compositionally biased region" description="Low complexity" evidence="13">
    <location>
        <begin position="614"/>
        <end position="625"/>
    </location>
</feature>
<sequence>MASTSTSTSSSTKRESPESTSTTNTHVRCLPAPPTYRLTIADLFDTSTGGGKPRLERLREHLFGEGRLEEDAALMIIERGESLLRLESTLVELEAPITVCGDIHGQFYDLMKLIEVGGSPATTRYLFMGDYVDRGYFSIECVLYLWALKIHYSSTFFLLRGNHECRHLTEYFTFKTECKIKYTERVYDACMRAFDCLPLAALIDKQFFCVHGGLSPEIHTLDDIKKLDRFKEPPPYGPMCDLLWSDPVEDYGHEKSHDEKFLFNATRGCSYFYTFKAVNDFLARNSLLTVIRAHEAQDVGYRMYRKCPQSGFPSLMTIFSAPNYLDVYQNKAAILKYDTNIVNIRQFNSSPHPYWLPNFMNVFTWSLPFVGEKVTEMLINILNICSEEELIIELSNDQQNDNDNQFRRDAIRSKIRAVGKMAKVYASLREASENVLNLKGLAPMTPSSSTSNLNELVDDEGGDIPENRKVPTDFSFSTAKTFDQINERMPPWSDAERKQRFTNKNQTMNDNSNQHNVDSDNEQIELITNEKDSTPHTPILVIQKEDEKILNGIDNILTTTSPESSPSKSKSIDLSQTKPISSSTGDQHTDLEHIEIKFDKTKAEECSNQKHSTHNSTSSTTTTTSGGFSLKNPVSSFRSWVSHKKSSKEDPHISSSMNHSMTTYGKIDTSPTPRKSSLNSNTTKRNRTNSASATTTTSVINHNQQQQQQNQINSPSTTSSTRVKKKSSFTLRNTNPISLLKRTSETNHNQTDTPSTEQTGAGGGGSGGGPFGYLKSLVRGDSSSSERKQ</sequence>
<keyword evidence="7" id="KW-0112">Calmodulin-binding</keyword>
<keyword evidence="9" id="KW-0408">Iron</keyword>
<dbReference type="GO" id="GO:0097720">
    <property type="term" value="P:calcineurin-mediated signaling"/>
    <property type="evidence" value="ECO:0007669"/>
    <property type="project" value="InterPro"/>
</dbReference>
<evidence type="ECO:0000256" key="13">
    <source>
        <dbReference type="SAM" id="MobiDB-lite"/>
    </source>
</evidence>
<evidence type="ECO:0000259" key="14">
    <source>
        <dbReference type="PROSITE" id="PS00125"/>
    </source>
</evidence>
<dbReference type="PROSITE" id="PS00125">
    <property type="entry name" value="SER_THR_PHOSPHATASE"/>
    <property type="match status" value="1"/>
</dbReference>
<keyword evidence="4" id="KW-0479">Metal-binding</keyword>
<evidence type="ECO:0000313" key="18">
    <source>
        <dbReference type="Proteomes" id="UP000663891"/>
    </source>
</evidence>
<dbReference type="SUPFAM" id="SSF56300">
    <property type="entry name" value="Metallo-dependent phosphatases"/>
    <property type="match status" value="1"/>
</dbReference>
<reference evidence="15" key="1">
    <citation type="submission" date="2021-02" db="EMBL/GenBank/DDBJ databases">
        <authorList>
            <person name="Nowell W R."/>
        </authorList>
    </citation>
    <scope>NUCLEOTIDE SEQUENCE</scope>
</reference>